<dbReference type="GO" id="GO:0008270">
    <property type="term" value="F:zinc ion binding"/>
    <property type="evidence" value="ECO:0007669"/>
    <property type="project" value="UniProtKB-KW"/>
</dbReference>
<accession>A0A3P8SDF8</accession>
<evidence type="ECO:0000259" key="10">
    <source>
        <dbReference type="PROSITE" id="PS50157"/>
    </source>
</evidence>
<keyword evidence="4" id="KW-0862">Zinc</keyword>
<reference evidence="11" key="3">
    <citation type="submission" date="2025-09" db="UniProtKB">
        <authorList>
            <consortium name="Ensembl"/>
        </authorList>
    </citation>
    <scope>IDENTIFICATION</scope>
</reference>
<dbReference type="GO" id="GO:0005634">
    <property type="term" value="C:nucleus"/>
    <property type="evidence" value="ECO:0007669"/>
    <property type="project" value="UniProtKB-SubCell"/>
</dbReference>
<dbReference type="STRING" id="161767.ENSAPEP00000010217"/>
<sequence>MPWDSFLCPRDSCDRSFTTAFNLQSHINSFHEKQRPFACTHAGCGKTFAMKQSLQRHNIVHDPERKKLTKPKAKRSLSSRLSGYSETKASDLQTSDRICQIGHAPRRPVVSGGWSPRY</sequence>
<keyword evidence="3 8" id="KW-0863">Zinc-finger</keyword>
<feature type="domain" description="C2H2-type" evidence="10">
    <location>
        <begin position="37"/>
        <end position="66"/>
    </location>
</feature>
<evidence type="ECO:0000256" key="6">
    <source>
        <dbReference type="ARBA" id="ARBA00023163"/>
    </source>
</evidence>
<feature type="compositionally biased region" description="Basic residues" evidence="9">
    <location>
        <begin position="67"/>
        <end position="77"/>
    </location>
</feature>
<dbReference type="SUPFAM" id="SSF57667">
    <property type="entry name" value="beta-beta-alpha zinc fingers"/>
    <property type="match status" value="1"/>
</dbReference>
<dbReference type="InterPro" id="IPR013087">
    <property type="entry name" value="Znf_C2H2_type"/>
</dbReference>
<keyword evidence="7" id="KW-0539">Nucleus</keyword>
<dbReference type="GeneTree" id="ENSGT00940000155647"/>
<dbReference type="PANTHER" id="PTHR46179:SF13">
    <property type="entry name" value="C2H2-TYPE DOMAIN-CONTAINING PROTEIN"/>
    <property type="match status" value="1"/>
</dbReference>
<keyword evidence="5" id="KW-0805">Transcription regulation</keyword>
<dbReference type="InterPro" id="IPR036236">
    <property type="entry name" value="Znf_C2H2_sf"/>
</dbReference>
<name>A0A3P8SDF8_AMPPE</name>
<evidence type="ECO:0000256" key="1">
    <source>
        <dbReference type="ARBA" id="ARBA00004123"/>
    </source>
</evidence>
<dbReference type="SMART" id="SM00355">
    <property type="entry name" value="ZnF_C2H2"/>
    <property type="match status" value="2"/>
</dbReference>
<evidence type="ECO:0000256" key="7">
    <source>
        <dbReference type="ARBA" id="ARBA00023242"/>
    </source>
</evidence>
<dbReference type="Proteomes" id="UP000265080">
    <property type="component" value="Chromosome 3"/>
</dbReference>
<evidence type="ECO:0000256" key="5">
    <source>
        <dbReference type="ARBA" id="ARBA00023015"/>
    </source>
</evidence>
<feature type="compositionally biased region" description="Polar residues" evidence="9">
    <location>
        <begin position="78"/>
        <end position="89"/>
    </location>
</feature>
<dbReference type="Ensembl" id="ENSAPET00000010495.1">
    <property type="protein sequence ID" value="ENSAPEP00000010217.1"/>
    <property type="gene ID" value="ENSAPEG00000007343.1"/>
</dbReference>
<proteinExistence type="predicted"/>
<comment type="subcellular location">
    <subcellularLocation>
        <location evidence="1">Nucleus</location>
    </subcellularLocation>
</comment>
<dbReference type="GO" id="GO:0006357">
    <property type="term" value="P:regulation of transcription by RNA polymerase II"/>
    <property type="evidence" value="ECO:0007669"/>
    <property type="project" value="TreeGrafter"/>
</dbReference>
<dbReference type="AlphaFoldDB" id="A0A3P8SDF8"/>
<keyword evidence="6" id="KW-0804">Transcription</keyword>
<reference evidence="11" key="2">
    <citation type="submission" date="2025-08" db="UniProtKB">
        <authorList>
            <consortium name="Ensembl"/>
        </authorList>
    </citation>
    <scope>IDENTIFICATION</scope>
</reference>
<dbReference type="PANTHER" id="PTHR46179">
    <property type="entry name" value="ZINC FINGER PROTEIN"/>
    <property type="match status" value="1"/>
</dbReference>
<evidence type="ECO:0000313" key="11">
    <source>
        <dbReference type="Ensembl" id="ENSAPEP00000010217.1"/>
    </source>
</evidence>
<dbReference type="Pfam" id="PF00096">
    <property type="entry name" value="zf-C2H2"/>
    <property type="match status" value="2"/>
</dbReference>
<evidence type="ECO:0000256" key="8">
    <source>
        <dbReference type="PROSITE-ProRule" id="PRU00042"/>
    </source>
</evidence>
<protein>
    <recommendedName>
        <fullName evidence="10">C2H2-type domain-containing protein</fullName>
    </recommendedName>
</protein>
<dbReference type="PROSITE" id="PS00028">
    <property type="entry name" value="ZINC_FINGER_C2H2_1"/>
    <property type="match status" value="2"/>
</dbReference>
<organism evidence="11 12">
    <name type="scientific">Amphiprion percula</name>
    <name type="common">Orange clownfish</name>
    <name type="synonym">Lutjanus percula</name>
    <dbReference type="NCBI Taxonomy" id="161767"/>
    <lineage>
        <taxon>Eukaryota</taxon>
        <taxon>Metazoa</taxon>
        <taxon>Chordata</taxon>
        <taxon>Craniata</taxon>
        <taxon>Vertebrata</taxon>
        <taxon>Euteleostomi</taxon>
        <taxon>Actinopterygii</taxon>
        <taxon>Neopterygii</taxon>
        <taxon>Teleostei</taxon>
        <taxon>Neoteleostei</taxon>
        <taxon>Acanthomorphata</taxon>
        <taxon>Ovalentaria</taxon>
        <taxon>Pomacentridae</taxon>
        <taxon>Amphiprion</taxon>
    </lineage>
</organism>
<evidence type="ECO:0000256" key="4">
    <source>
        <dbReference type="ARBA" id="ARBA00022833"/>
    </source>
</evidence>
<evidence type="ECO:0000313" key="12">
    <source>
        <dbReference type="Proteomes" id="UP000265080"/>
    </source>
</evidence>
<evidence type="ECO:0000256" key="3">
    <source>
        <dbReference type="ARBA" id="ARBA00022771"/>
    </source>
</evidence>
<evidence type="ECO:0000256" key="9">
    <source>
        <dbReference type="SAM" id="MobiDB-lite"/>
    </source>
</evidence>
<dbReference type="PROSITE" id="PS50157">
    <property type="entry name" value="ZINC_FINGER_C2H2_2"/>
    <property type="match status" value="2"/>
</dbReference>
<feature type="region of interest" description="Disordered" evidence="9">
    <location>
        <begin position="56"/>
        <end position="89"/>
    </location>
</feature>
<dbReference type="FunFam" id="3.30.160.60:FF:001998">
    <property type="entry name" value="Transcription factor IIIA"/>
    <property type="match status" value="1"/>
</dbReference>
<dbReference type="InterPro" id="IPR051061">
    <property type="entry name" value="Zinc_finger_trans_reg"/>
</dbReference>
<reference evidence="11 12" key="1">
    <citation type="submission" date="2018-03" db="EMBL/GenBank/DDBJ databases">
        <title>Finding Nemo's genes: A chromosome-scale reference assembly of the genome of the orange clownfish Amphiprion percula.</title>
        <authorList>
            <person name="Lehmann R."/>
        </authorList>
    </citation>
    <scope>NUCLEOTIDE SEQUENCE</scope>
</reference>
<keyword evidence="2" id="KW-0479">Metal-binding</keyword>
<dbReference type="Gene3D" id="3.30.160.60">
    <property type="entry name" value="Classic Zinc Finger"/>
    <property type="match status" value="2"/>
</dbReference>
<evidence type="ECO:0000256" key="2">
    <source>
        <dbReference type="ARBA" id="ARBA00022723"/>
    </source>
</evidence>
<keyword evidence="12" id="KW-1185">Reference proteome</keyword>
<feature type="domain" description="C2H2-type" evidence="10">
    <location>
        <begin position="6"/>
        <end position="36"/>
    </location>
</feature>